<proteinExistence type="predicted"/>
<keyword evidence="8" id="KW-1185">Reference proteome</keyword>
<feature type="transmembrane region" description="Helical" evidence="6">
    <location>
        <begin position="78"/>
        <end position="100"/>
    </location>
</feature>
<evidence type="ECO:0000313" key="8">
    <source>
        <dbReference type="Proteomes" id="UP001057877"/>
    </source>
</evidence>
<feature type="transmembrane region" description="Helical" evidence="6">
    <location>
        <begin position="182"/>
        <end position="201"/>
    </location>
</feature>
<evidence type="ECO:0000256" key="4">
    <source>
        <dbReference type="ARBA" id="ARBA00022989"/>
    </source>
</evidence>
<evidence type="ECO:0000256" key="1">
    <source>
        <dbReference type="ARBA" id="ARBA00004141"/>
    </source>
</evidence>
<dbReference type="PANTHER" id="PTHR45649">
    <property type="entry name" value="AMINO-ACID PERMEASE BAT1"/>
    <property type="match status" value="1"/>
</dbReference>
<feature type="transmembrane region" description="Helical" evidence="6">
    <location>
        <begin position="347"/>
        <end position="369"/>
    </location>
</feature>
<feature type="transmembrane region" description="Helical" evidence="6">
    <location>
        <begin position="475"/>
        <end position="493"/>
    </location>
</feature>
<evidence type="ECO:0000256" key="5">
    <source>
        <dbReference type="ARBA" id="ARBA00023136"/>
    </source>
</evidence>
<feature type="transmembrane region" description="Helical" evidence="6">
    <location>
        <begin position="297"/>
        <end position="321"/>
    </location>
</feature>
<sequence length="557" mass="60384">MAVIIGFLLFIAVCALSVFIGFAVHRKQRLSLHQSLATHTPYVRFMQDKHDLNRLGIAQQLTRSLNGFSAFGWSFSNMSVLCGAAFLMAPAAAAGGPAVIGFGWPILGMFSLMVACSLASQASALPTAGGSYHWSAAYGGIRLRLLSGWLYAGGSILLLAATNVMVGVWLNDMLAATFGYESRLWILCAIIVFLYLTQSAVCMRGTLSLGRIFAGTSWLQAAAVIGIIAYLAISQWPALYPMDILFQAKHPLDSTAGSQTSFSFMAGLILLARMFLGAGSAGHAAEETVDPRISTPWAIYLSVVYTFIFGFVLFAFLLLHYPSALGEHTPWFIATEWLFAAWQEWKWIMNPIAVAVIAWIGWSSGLSAMTTGSRMWFTMARDESVPLAPWFAVISERFRTPYRSVLLIAVTACAVTVPIVIVMALGRAGDAYIFQLLALSLFAIHFAYAAPIALKLRAGSKGAPSLPAGPWALGRWGLPVDIAALAWLLITGLCALSLVHLPILLSAGCAVVLILAAIEVKRRGIIGKEPHRTMGTITFSKRTADEMIRIERKFPQY</sequence>
<dbReference type="PANTHER" id="PTHR45649:SF26">
    <property type="entry name" value="OS04G0435100 PROTEIN"/>
    <property type="match status" value="1"/>
</dbReference>
<protein>
    <submittedName>
        <fullName evidence="7">Amino acid permease</fullName>
    </submittedName>
</protein>
<feature type="transmembrane region" description="Helical" evidence="6">
    <location>
        <begin position="213"/>
        <end position="233"/>
    </location>
</feature>
<feature type="transmembrane region" description="Helical" evidence="6">
    <location>
        <begin position="149"/>
        <end position="170"/>
    </location>
</feature>
<dbReference type="Pfam" id="PF13520">
    <property type="entry name" value="AA_permease_2"/>
    <property type="match status" value="1"/>
</dbReference>
<feature type="transmembrane region" description="Helical" evidence="6">
    <location>
        <begin position="499"/>
        <end position="518"/>
    </location>
</feature>
<dbReference type="Gene3D" id="1.20.1740.10">
    <property type="entry name" value="Amino acid/polyamine transporter I"/>
    <property type="match status" value="1"/>
</dbReference>
<keyword evidence="4 6" id="KW-1133">Transmembrane helix</keyword>
<keyword evidence="2" id="KW-0813">Transport</keyword>
<organism evidence="7 8">
    <name type="scientific">Paenibacillus spongiae</name>
    <dbReference type="NCBI Taxonomy" id="2909671"/>
    <lineage>
        <taxon>Bacteria</taxon>
        <taxon>Bacillati</taxon>
        <taxon>Bacillota</taxon>
        <taxon>Bacilli</taxon>
        <taxon>Bacillales</taxon>
        <taxon>Paenibacillaceae</taxon>
        <taxon>Paenibacillus</taxon>
    </lineage>
</organism>
<evidence type="ECO:0000313" key="7">
    <source>
        <dbReference type="EMBL" id="UVI27641.1"/>
    </source>
</evidence>
<gene>
    <name evidence="7" type="ORF">L1F29_19435</name>
</gene>
<feature type="transmembrane region" description="Helical" evidence="6">
    <location>
        <begin position="432"/>
        <end position="454"/>
    </location>
</feature>
<keyword evidence="5 6" id="KW-0472">Membrane</keyword>
<keyword evidence="3 6" id="KW-0812">Transmembrane</keyword>
<dbReference type="EMBL" id="CP091430">
    <property type="protein sequence ID" value="UVI27641.1"/>
    <property type="molecule type" value="Genomic_DNA"/>
</dbReference>
<evidence type="ECO:0000256" key="2">
    <source>
        <dbReference type="ARBA" id="ARBA00022448"/>
    </source>
</evidence>
<dbReference type="PIRSF" id="PIRSF006060">
    <property type="entry name" value="AA_transporter"/>
    <property type="match status" value="1"/>
</dbReference>
<dbReference type="Proteomes" id="UP001057877">
    <property type="component" value="Chromosome"/>
</dbReference>
<evidence type="ECO:0000256" key="3">
    <source>
        <dbReference type="ARBA" id="ARBA00022692"/>
    </source>
</evidence>
<feature type="transmembrane region" description="Helical" evidence="6">
    <location>
        <begin position="262"/>
        <end position="285"/>
    </location>
</feature>
<feature type="transmembrane region" description="Helical" evidence="6">
    <location>
        <begin position="405"/>
        <end position="426"/>
    </location>
</feature>
<feature type="transmembrane region" description="Helical" evidence="6">
    <location>
        <begin position="106"/>
        <end position="128"/>
    </location>
</feature>
<feature type="transmembrane region" description="Helical" evidence="6">
    <location>
        <begin position="6"/>
        <end position="24"/>
    </location>
</feature>
<comment type="subcellular location">
    <subcellularLocation>
        <location evidence="1">Membrane</location>
        <topology evidence="1">Multi-pass membrane protein</topology>
    </subcellularLocation>
</comment>
<reference evidence="7" key="1">
    <citation type="submission" date="2022-01" db="EMBL/GenBank/DDBJ databases">
        <title>Paenibacillus spongiae sp. nov., isolated from marine sponge.</title>
        <authorList>
            <person name="Li Z."/>
            <person name="Zhang M."/>
        </authorList>
    </citation>
    <scope>NUCLEOTIDE SEQUENCE</scope>
    <source>
        <strain evidence="7">PHS-Z3</strain>
    </source>
</reference>
<accession>A0ABY5S197</accession>
<dbReference type="RefSeq" id="WP_258383731.1">
    <property type="nucleotide sequence ID" value="NZ_CP091430.1"/>
</dbReference>
<name>A0ABY5S197_9BACL</name>
<dbReference type="InterPro" id="IPR002293">
    <property type="entry name" value="AA/rel_permease1"/>
</dbReference>
<evidence type="ECO:0000256" key="6">
    <source>
        <dbReference type="SAM" id="Phobius"/>
    </source>
</evidence>